<keyword evidence="2" id="KW-0418">Kinase</keyword>
<name>A0A3B1A2A2_9ZZZZ</name>
<keyword evidence="2" id="KW-0723">Serine/threonine-protein kinase</keyword>
<dbReference type="GO" id="GO:0004674">
    <property type="term" value="F:protein serine/threonine kinase activity"/>
    <property type="evidence" value="ECO:0007669"/>
    <property type="project" value="UniProtKB-KW"/>
</dbReference>
<protein>
    <submittedName>
        <fullName evidence="2">Serine/threonine protein kinase</fullName>
    </submittedName>
</protein>
<dbReference type="InterPro" id="IPR017441">
    <property type="entry name" value="Protein_kinase_ATP_BS"/>
</dbReference>
<dbReference type="AlphaFoldDB" id="A0A3B1A2A2"/>
<accession>A0A3B1A2A2</accession>
<dbReference type="EMBL" id="UOFR01000070">
    <property type="protein sequence ID" value="VAW99878.1"/>
    <property type="molecule type" value="Genomic_DNA"/>
</dbReference>
<dbReference type="CDD" id="cd14014">
    <property type="entry name" value="STKc_PknB_like"/>
    <property type="match status" value="1"/>
</dbReference>
<organism evidence="2">
    <name type="scientific">hydrothermal vent metagenome</name>
    <dbReference type="NCBI Taxonomy" id="652676"/>
    <lineage>
        <taxon>unclassified sequences</taxon>
        <taxon>metagenomes</taxon>
        <taxon>ecological metagenomes</taxon>
    </lineage>
</organism>
<dbReference type="InterPro" id="IPR053235">
    <property type="entry name" value="Ser_Thr_kinase"/>
</dbReference>
<dbReference type="GO" id="GO:0005524">
    <property type="term" value="F:ATP binding"/>
    <property type="evidence" value="ECO:0007669"/>
    <property type="project" value="InterPro"/>
</dbReference>
<evidence type="ECO:0000259" key="1">
    <source>
        <dbReference type="PROSITE" id="PS50011"/>
    </source>
</evidence>
<dbReference type="Pfam" id="PF00069">
    <property type="entry name" value="Pkinase"/>
    <property type="match status" value="1"/>
</dbReference>
<sequence length="301" mass="33366">MAIPLNALPPGTQVDEFTIENVLGGGGFSIVYLATPNGGGDGVVIKEYMPSSMATRDENLSVIPASEQLTDRFAHGRRLFFQEASTLTTLKHPNIVNVINFFRDNGTVYMVMTYEEGANLQAYIKKHKGNLSEEFVMAVFLPLLNGLQMIHSKGLLHLDIKPSNIHLRQGANPLLLDFGAVHEMMQTRQFQPNQVITPGFSPIEQLDPGGYVGPWTDIYAIGATMRACIEGISPPSSPERREKDELRPAASAFKKKYSAHLLEAVDWAMEVDPMLRPQSVEKLVEALNGKKVQPKKSLFRF</sequence>
<keyword evidence="2" id="KW-0808">Transferase</keyword>
<gene>
    <name evidence="2" type="ORF">MNBD_GAMMA21-2390</name>
</gene>
<reference evidence="2" key="1">
    <citation type="submission" date="2018-06" db="EMBL/GenBank/DDBJ databases">
        <authorList>
            <person name="Zhirakovskaya E."/>
        </authorList>
    </citation>
    <scope>NUCLEOTIDE SEQUENCE</scope>
</reference>
<dbReference type="InterPro" id="IPR000719">
    <property type="entry name" value="Prot_kinase_dom"/>
</dbReference>
<dbReference type="GO" id="GO:0005737">
    <property type="term" value="C:cytoplasm"/>
    <property type="evidence" value="ECO:0007669"/>
    <property type="project" value="TreeGrafter"/>
</dbReference>
<dbReference type="SMART" id="SM00220">
    <property type="entry name" value="S_TKc"/>
    <property type="match status" value="1"/>
</dbReference>
<dbReference type="SUPFAM" id="SSF56112">
    <property type="entry name" value="Protein kinase-like (PK-like)"/>
    <property type="match status" value="1"/>
</dbReference>
<evidence type="ECO:0000313" key="2">
    <source>
        <dbReference type="EMBL" id="VAW99878.1"/>
    </source>
</evidence>
<proteinExistence type="predicted"/>
<dbReference type="PROSITE" id="PS50011">
    <property type="entry name" value="PROTEIN_KINASE_DOM"/>
    <property type="match status" value="1"/>
</dbReference>
<dbReference type="Gene3D" id="1.10.510.10">
    <property type="entry name" value="Transferase(Phosphotransferase) domain 1"/>
    <property type="match status" value="1"/>
</dbReference>
<feature type="domain" description="Protein kinase" evidence="1">
    <location>
        <begin position="17"/>
        <end position="288"/>
    </location>
</feature>
<dbReference type="PANTHER" id="PTHR24361">
    <property type="entry name" value="MITOGEN-ACTIVATED KINASE KINASE KINASE"/>
    <property type="match status" value="1"/>
</dbReference>
<dbReference type="PROSITE" id="PS00107">
    <property type="entry name" value="PROTEIN_KINASE_ATP"/>
    <property type="match status" value="1"/>
</dbReference>
<dbReference type="InterPro" id="IPR011009">
    <property type="entry name" value="Kinase-like_dom_sf"/>
</dbReference>